<evidence type="ECO:0000259" key="4">
    <source>
        <dbReference type="SMART" id="SM00903"/>
    </source>
</evidence>
<dbReference type="AlphaFoldDB" id="A0A0B7MQK9"/>
<dbReference type="SMART" id="SM00903">
    <property type="entry name" value="Flavin_Reduct"/>
    <property type="match status" value="1"/>
</dbReference>
<dbReference type="InterPro" id="IPR052174">
    <property type="entry name" value="Flavoredoxin"/>
</dbReference>
<dbReference type="SUPFAM" id="SSF50475">
    <property type="entry name" value="FMN-binding split barrel"/>
    <property type="match status" value="1"/>
</dbReference>
<evidence type="ECO:0000256" key="1">
    <source>
        <dbReference type="ARBA" id="ARBA00001917"/>
    </source>
</evidence>
<sequence length="160" mass="17611">MTRDQMRQALHLLPMPVALIGARDGDKHNITTVAWINQASWTPLQVMVSIAPQRYIHDMIVKSSEFMVTIMGEGEEATVYFCGTRSGRDLDKIKELDLATDPGEVIAVPRLKGALANLECKLVQSLVSGDHTIFIGEVVAADYCKDSRPLVLCQGELTTL</sequence>
<gene>
    <name evidence="5" type="ORF">SSCH_90010</name>
</gene>
<comment type="cofactor">
    <cofactor evidence="1">
        <name>FMN</name>
        <dbReference type="ChEBI" id="CHEBI:58210"/>
    </cofactor>
</comment>
<evidence type="ECO:0000256" key="2">
    <source>
        <dbReference type="ARBA" id="ARBA00022630"/>
    </source>
</evidence>
<dbReference type="PANTHER" id="PTHR43567">
    <property type="entry name" value="FLAVOREDOXIN-RELATED-RELATED"/>
    <property type="match status" value="1"/>
</dbReference>
<dbReference type="InterPro" id="IPR012349">
    <property type="entry name" value="Split_barrel_FMN-bd"/>
</dbReference>
<evidence type="ECO:0000313" key="6">
    <source>
        <dbReference type="Proteomes" id="UP000046155"/>
    </source>
</evidence>
<dbReference type="RefSeq" id="WP_232294527.1">
    <property type="nucleotide sequence ID" value="NZ_CDRZ01000291.1"/>
</dbReference>
<feature type="domain" description="Flavin reductase like" evidence="4">
    <location>
        <begin position="10"/>
        <end position="159"/>
    </location>
</feature>
<keyword evidence="2" id="KW-0285">Flavoprotein</keyword>
<comment type="similarity">
    <text evidence="3">Belongs to the flavoredoxin family.</text>
</comment>
<dbReference type="InterPro" id="IPR002563">
    <property type="entry name" value="Flavin_Rdtase-like_dom"/>
</dbReference>
<dbReference type="GO" id="GO:0010181">
    <property type="term" value="F:FMN binding"/>
    <property type="evidence" value="ECO:0007669"/>
    <property type="project" value="InterPro"/>
</dbReference>
<organism evidence="5 6">
    <name type="scientific">Syntrophaceticus schinkii</name>
    <dbReference type="NCBI Taxonomy" id="499207"/>
    <lineage>
        <taxon>Bacteria</taxon>
        <taxon>Bacillati</taxon>
        <taxon>Bacillota</taxon>
        <taxon>Clostridia</taxon>
        <taxon>Thermoanaerobacterales</taxon>
        <taxon>Thermoanaerobacterales Family III. Incertae Sedis</taxon>
        <taxon>Syntrophaceticus</taxon>
    </lineage>
</organism>
<dbReference type="Pfam" id="PF01613">
    <property type="entry name" value="Flavin_Reduct"/>
    <property type="match status" value="1"/>
</dbReference>
<accession>A0A0B7MQK9</accession>
<keyword evidence="6" id="KW-1185">Reference proteome</keyword>
<evidence type="ECO:0000256" key="3">
    <source>
        <dbReference type="ARBA" id="ARBA00038054"/>
    </source>
</evidence>
<dbReference type="Proteomes" id="UP000046155">
    <property type="component" value="Unassembled WGS sequence"/>
</dbReference>
<proteinExistence type="inferred from homology"/>
<reference evidence="6" key="1">
    <citation type="submission" date="2015-01" db="EMBL/GenBank/DDBJ databases">
        <authorList>
            <person name="Manzoor Shahid"/>
            <person name="Zubair Saima"/>
        </authorList>
    </citation>
    <scope>NUCLEOTIDE SEQUENCE [LARGE SCALE GENOMIC DNA]</scope>
    <source>
        <strain evidence="6">Sp3</strain>
    </source>
</reference>
<protein>
    <submittedName>
        <fullName evidence="5">Flavin reductase-like, FMN-binding protein</fullName>
    </submittedName>
</protein>
<dbReference type="PANTHER" id="PTHR43567:SF1">
    <property type="entry name" value="FLAVOREDOXIN"/>
    <property type="match status" value="1"/>
</dbReference>
<dbReference type="Gene3D" id="2.30.110.10">
    <property type="entry name" value="Electron Transport, Fmn-binding Protein, Chain A"/>
    <property type="match status" value="1"/>
</dbReference>
<dbReference type="EMBL" id="CDRZ01000291">
    <property type="protein sequence ID" value="CEO90448.1"/>
    <property type="molecule type" value="Genomic_DNA"/>
</dbReference>
<name>A0A0B7MQK9_9FIRM</name>
<evidence type="ECO:0000313" key="5">
    <source>
        <dbReference type="EMBL" id="CEO90448.1"/>
    </source>
</evidence>
<dbReference type="GO" id="GO:0016646">
    <property type="term" value="F:oxidoreductase activity, acting on the CH-NH group of donors, NAD or NADP as acceptor"/>
    <property type="evidence" value="ECO:0007669"/>
    <property type="project" value="UniProtKB-ARBA"/>
</dbReference>